<evidence type="ECO:0000313" key="3">
    <source>
        <dbReference type="Proteomes" id="UP001139006"/>
    </source>
</evidence>
<proteinExistence type="predicted"/>
<dbReference type="Pfam" id="PF13630">
    <property type="entry name" value="SdpI"/>
    <property type="match status" value="1"/>
</dbReference>
<feature type="transmembrane region" description="Helical" evidence="1">
    <location>
        <begin position="6"/>
        <end position="25"/>
    </location>
</feature>
<keyword evidence="1" id="KW-0472">Membrane</keyword>
<comment type="caution">
    <text evidence="2">The sequence shown here is derived from an EMBL/GenBank/DDBJ whole genome shotgun (WGS) entry which is preliminary data.</text>
</comment>
<keyword evidence="1" id="KW-1133">Transmembrane helix</keyword>
<dbReference type="EMBL" id="JAIULA010000012">
    <property type="protein sequence ID" value="MCP0887104.1"/>
    <property type="molecule type" value="Genomic_DNA"/>
</dbReference>
<evidence type="ECO:0000256" key="1">
    <source>
        <dbReference type="SAM" id="Phobius"/>
    </source>
</evidence>
<dbReference type="AlphaFoldDB" id="A0A9X2FK05"/>
<feature type="transmembrane region" description="Helical" evidence="1">
    <location>
        <begin position="75"/>
        <end position="99"/>
    </location>
</feature>
<name>A0A9X2FK05_9LACO</name>
<feature type="transmembrane region" description="Helical" evidence="1">
    <location>
        <begin position="46"/>
        <end position="69"/>
    </location>
</feature>
<gene>
    <name evidence="2" type="ORF">LB941_07110</name>
</gene>
<dbReference type="InterPro" id="IPR025962">
    <property type="entry name" value="SdpI/YhfL"/>
</dbReference>
<evidence type="ECO:0000313" key="2">
    <source>
        <dbReference type="EMBL" id="MCP0887104.1"/>
    </source>
</evidence>
<accession>A0A9X2FK05</accession>
<keyword evidence="3" id="KW-1185">Reference proteome</keyword>
<keyword evidence="1" id="KW-0812">Transmembrane</keyword>
<dbReference type="Proteomes" id="UP001139006">
    <property type="component" value="Unassembled WGS sequence"/>
</dbReference>
<reference evidence="2 3" key="1">
    <citation type="journal article" date="2023" name="Int. J. Syst. Evol. Microbiol.">
        <title>Ligilactobacillus ubinensis sp. nov., a novel species isolated from the wild ferment of a durian fruit (Durio zibethinus).</title>
        <authorList>
            <person name="Heng Y.C."/>
            <person name="Menon N."/>
            <person name="Chen B."/>
            <person name="Loo B.Z.L."/>
            <person name="Wong G.W.J."/>
            <person name="Lim A.C.H."/>
            <person name="Silvaraju S."/>
            <person name="Kittelmann S."/>
        </authorList>
    </citation>
    <scope>NUCLEOTIDE SEQUENCE [LARGE SCALE GENOMIC DNA]</scope>
    <source>
        <strain evidence="2 3">WILCCON 0076</strain>
    </source>
</reference>
<dbReference type="RefSeq" id="WP_253360677.1">
    <property type="nucleotide sequence ID" value="NZ_JAIULA010000012.1"/>
</dbReference>
<organism evidence="2 3">
    <name type="scientific">Ligilactobacillus ubinensis</name>
    <dbReference type="NCBI Taxonomy" id="2876789"/>
    <lineage>
        <taxon>Bacteria</taxon>
        <taxon>Bacillati</taxon>
        <taxon>Bacillota</taxon>
        <taxon>Bacilli</taxon>
        <taxon>Lactobacillales</taxon>
        <taxon>Lactobacillaceae</taxon>
        <taxon>Ligilactobacillus</taxon>
    </lineage>
</organism>
<protein>
    <submittedName>
        <fullName evidence="2">SdpI family protein</fullName>
    </submittedName>
</protein>
<sequence>MIIYKLIFLFLVIEGIVRTFFPPQYTKLGNHWGYRTPTSKKNKENWYLGQKFSAIYSIITGLICFLILLRYNTSTVANILVVFEVISIIVFTELVLFIYEHFYKQNQHTIK</sequence>